<evidence type="ECO:0000256" key="8">
    <source>
        <dbReference type="ARBA" id="ARBA00023315"/>
    </source>
</evidence>
<keyword evidence="7 9" id="KW-0472">Membrane</keyword>
<dbReference type="EMBL" id="AUWU02000004">
    <property type="protein sequence ID" value="KAH0573561.1"/>
    <property type="molecule type" value="Genomic_DNA"/>
</dbReference>
<evidence type="ECO:0000256" key="9">
    <source>
        <dbReference type="SAM" id="Phobius"/>
    </source>
</evidence>
<name>V6LPR8_9EUKA</name>
<keyword evidence="3" id="KW-0808">Transferase</keyword>
<evidence type="ECO:0000256" key="6">
    <source>
        <dbReference type="ARBA" id="ARBA00023098"/>
    </source>
</evidence>
<dbReference type="PANTHER" id="PTHR23063">
    <property type="entry name" value="PHOSPHOLIPID ACYLTRANSFERASE"/>
    <property type="match status" value="1"/>
</dbReference>
<dbReference type="VEuPathDB" id="GiardiaDB:SS50377_23495"/>
<dbReference type="PANTHER" id="PTHR23063:SF52">
    <property type="entry name" value="LYSOPHOSPHATIDYLCHOLINE ACYLTRANSFERASE"/>
    <property type="match status" value="1"/>
</dbReference>
<gene>
    <name evidence="11" type="ORF">SS50377_13829</name>
    <name evidence="12" type="ORF">SS50377_23495</name>
</gene>
<evidence type="ECO:0000256" key="3">
    <source>
        <dbReference type="ARBA" id="ARBA00022679"/>
    </source>
</evidence>
<dbReference type="Pfam" id="PF01553">
    <property type="entry name" value="Acyltransferase"/>
    <property type="match status" value="1"/>
</dbReference>
<reference evidence="11 12" key="1">
    <citation type="journal article" date="2014" name="PLoS Genet.">
        <title>The Genome of Spironucleus salmonicida Highlights a Fish Pathogen Adapted to Fluctuating Environments.</title>
        <authorList>
            <person name="Xu F."/>
            <person name="Jerlstrom-Hultqvist J."/>
            <person name="Einarsson E."/>
            <person name="Astvaldsson A."/>
            <person name="Svard S.G."/>
            <person name="Andersson J.O."/>
        </authorList>
    </citation>
    <scope>NUCLEOTIDE SEQUENCE</scope>
    <source>
        <strain evidence="12">ATCC 50377</strain>
    </source>
</reference>
<keyword evidence="13" id="KW-1185">Reference proteome</keyword>
<dbReference type="GO" id="GO:0006629">
    <property type="term" value="P:lipid metabolic process"/>
    <property type="evidence" value="ECO:0007669"/>
    <property type="project" value="UniProtKB-KW"/>
</dbReference>
<evidence type="ECO:0000256" key="7">
    <source>
        <dbReference type="ARBA" id="ARBA00023136"/>
    </source>
</evidence>
<dbReference type="EMBL" id="KI546083">
    <property type="protein sequence ID" value="EST46233.1"/>
    <property type="molecule type" value="Genomic_DNA"/>
</dbReference>
<evidence type="ECO:0000256" key="5">
    <source>
        <dbReference type="ARBA" id="ARBA00022989"/>
    </source>
</evidence>
<keyword evidence="4 9" id="KW-0812">Transmembrane</keyword>
<sequence length="333" mass="37814">MVDQPHPCLLPLSRQHNVYYYFIQPLLTILYPFTFVLRIVLVIPLLALSAFIDYLTNLRTDQTKPLSNIRRSIYRIQKAILYRTALFFCGWILVVKGKPSQKAKALMSNHSSMLDILVCTASGVESCISKAGIANNKLFGPTIRVTRSILARSGGATDEIIKRFSEDGWPPLGVFPAGTTTVQAATPKMRTGVFVSKPSIQLATIKYNSLENPFYTTGPKNHIIGVTRGLFGLITLEFYDEVYQATEEEDYHNYADRVGQNLAQNLNSQLTTYSFKDSVWFSGNKSVSKEQLSEDYQNEQLWRGNYEQWTKLCKQKHKNPMFAWSKEQLGILD</sequence>
<comment type="similarity">
    <text evidence="2">Belongs to the 1-acyl-sn-glycerol-3-phosphate acyltransferase family.</text>
</comment>
<dbReference type="Proteomes" id="UP000018208">
    <property type="component" value="Unassembled WGS sequence"/>
</dbReference>
<dbReference type="OrthoDB" id="272512at2759"/>
<keyword evidence="8 12" id="KW-0012">Acyltransferase</keyword>
<keyword evidence="5 9" id="KW-1133">Transmembrane helix</keyword>
<accession>V6LPR8</accession>
<dbReference type="SUPFAM" id="SSF69593">
    <property type="entry name" value="Glycerol-3-phosphate (1)-acyltransferase"/>
    <property type="match status" value="1"/>
</dbReference>
<evidence type="ECO:0000313" key="13">
    <source>
        <dbReference type="Proteomes" id="UP000018208"/>
    </source>
</evidence>
<feature type="transmembrane region" description="Helical" evidence="9">
    <location>
        <begin position="29"/>
        <end position="55"/>
    </location>
</feature>
<dbReference type="InterPro" id="IPR002123">
    <property type="entry name" value="Plipid/glycerol_acylTrfase"/>
</dbReference>
<feature type="transmembrane region" description="Helical" evidence="9">
    <location>
        <begin position="76"/>
        <end position="94"/>
    </location>
</feature>
<feature type="domain" description="Phospholipid/glycerol acyltransferase" evidence="10">
    <location>
        <begin position="104"/>
        <end position="208"/>
    </location>
</feature>
<evidence type="ECO:0000313" key="12">
    <source>
        <dbReference type="EMBL" id="KAH0573561.1"/>
    </source>
</evidence>
<protein>
    <submittedName>
        <fullName evidence="12">Lyso-PAF acetyltransferase / Lysophosphatidylcholine acyltransferase</fullName>
    </submittedName>
    <submittedName>
        <fullName evidence="11">Transmembrane domain-containing protein</fullName>
    </submittedName>
</protein>
<keyword evidence="6" id="KW-0443">Lipid metabolism</keyword>
<evidence type="ECO:0000256" key="2">
    <source>
        <dbReference type="ARBA" id="ARBA00008655"/>
    </source>
</evidence>
<organism evidence="11">
    <name type="scientific">Spironucleus salmonicida</name>
    <dbReference type="NCBI Taxonomy" id="348837"/>
    <lineage>
        <taxon>Eukaryota</taxon>
        <taxon>Metamonada</taxon>
        <taxon>Diplomonadida</taxon>
        <taxon>Hexamitidae</taxon>
        <taxon>Hexamitinae</taxon>
        <taxon>Spironucleus</taxon>
    </lineage>
</organism>
<reference evidence="12" key="2">
    <citation type="submission" date="2020-12" db="EMBL/GenBank/DDBJ databases">
        <title>New Spironucleus salmonicida genome in near-complete chromosomes.</title>
        <authorList>
            <person name="Xu F."/>
            <person name="Kurt Z."/>
            <person name="Jimenez-Gonzalez A."/>
            <person name="Astvaldsson A."/>
            <person name="Andersson J.O."/>
            <person name="Svard S.G."/>
        </authorList>
    </citation>
    <scope>NUCLEOTIDE SEQUENCE</scope>
    <source>
        <strain evidence="12">ATCC 50377</strain>
    </source>
</reference>
<dbReference type="SMART" id="SM00563">
    <property type="entry name" value="PlsC"/>
    <property type="match status" value="1"/>
</dbReference>
<evidence type="ECO:0000259" key="10">
    <source>
        <dbReference type="SMART" id="SM00563"/>
    </source>
</evidence>
<comment type="subcellular location">
    <subcellularLocation>
        <location evidence="1">Membrane</location>
    </subcellularLocation>
</comment>
<evidence type="ECO:0000313" key="11">
    <source>
        <dbReference type="EMBL" id="EST46233.1"/>
    </source>
</evidence>
<proteinExistence type="inferred from homology"/>
<evidence type="ECO:0000256" key="1">
    <source>
        <dbReference type="ARBA" id="ARBA00004370"/>
    </source>
</evidence>
<dbReference type="GO" id="GO:0016020">
    <property type="term" value="C:membrane"/>
    <property type="evidence" value="ECO:0007669"/>
    <property type="project" value="UniProtKB-SubCell"/>
</dbReference>
<dbReference type="AlphaFoldDB" id="V6LPR8"/>
<evidence type="ECO:0000256" key="4">
    <source>
        <dbReference type="ARBA" id="ARBA00022692"/>
    </source>
</evidence>
<dbReference type="GO" id="GO:0016746">
    <property type="term" value="F:acyltransferase activity"/>
    <property type="evidence" value="ECO:0007669"/>
    <property type="project" value="UniProtKB-KW"/>
</dbReference>